<dbReference type="GO" id="GO:0032259">
    <property type="term" value="P:methylation"/>
    <property type="evidence" value="ECO:0007669"/>
    <property type="project" value="UniProtKB-KW"/>
</dbReference>
<organism evidence="2">
    <name type="scientific">uncultured Gemmatimonadaceae bacterium</name>
    <dbReference type="NCBI Taxonomy" id="246130"/>
    <lineage>
        <taxon>Bacteria</taxon>
        <taxon>Pseudomonadati</taxon>
        <taxon>Gemmatimonadota</taxon>
        <taxon>Gemmatimonadia</taxon>
        <taxon>Gemmatimonadales</taxon>
        <taxon>Gemmatimonadaceae</taxon>
        <taxon>environmental samples</taxon>
    </lineage>
</organism>
<dbReference type="AlphaFoldDB" id="A0A6J4L8D4"/>
<keyword evidence="2" id="KW-0808">Transferase</keyword>
<feature type="compositionally biased region" description="Low complexity" evidence="1">
    <location>
        <begin position="1"/>
        <end position="13"/>
    </location>
</feature>
<feature type="region of interest" description="Disordered" evidence="1">
    <location>
        <begin position="1"/>
        <end position="63"/>
    </location>
</feature>
<evidence type="ECO:0000313" key="2">
    <source>
        <dbReference type="EMBL" id="CAA9325081.1"/>
    </source>
</evidence>
<accession>A0A6J4L8D4</accession>
<protein>
    <submittedName>
        <fullName evidence="2">SAM-dependent methyltransferase</fullName>
    </submittedName>
</protein>
<evidence type="ECO:0000256" key="1">
    <source>
        <dbReference type="SAM" id="MobiDB-lite"/>
    </source>
</evidence>
<sequence length="204" mass="21697">ARLPVRPGPARAPAGGGGLQRRRPRLLRGPAGAGHRARHRPAAALPARRHAEAPGRVDRPVRRGGEPVHLVRLLRLPERRRAGRRRVRARAEARGHPRLARGEPRRRDGALPRPRLVEGQRRDAGRSRAELRPALGGAHGAHVVARPGRRGGARAPDPALHGEPARGAVRAGGARGGGGVRRLARPPAAAALHADGARRAQGRL</sequence>
<feature type="region of interest" description="Disordered" evidence="1">
    <location>
        <begin position="82"/>
        <end position="204"/>
    </location>
</feature>
<dbReference type="EMBL" id="CADCTU010000511">
    <property type="protein sequence ID" value="CAA9325081.1"/>
    <property type="molecule type" value="Genomic_DNA"/>
</dbReference>
<feature type="compositionally biased region" description="Low complexity" evidence="1">
    <location>
        <begin position="185"/>
        <end position="194"/>
    </location>
</feature>
<feature type="non-terminal residue" evidence="2">
    <location>
        <position position="204"/>
    </location>
</feature>
<name>A0A6J4L8D4_9BACT</name>
<dbReference type="GO" id="GO:0008168">
    <property type="term" value="F:methyltransferase activity"/>
    <property type="evidence" value="ECO:0007669"/>
    <property type="project" value="UniProtKB-KW"/>
</dbReference>
<keyword evidence="2" id="KW-0489">Methyltransferase</keyword>
<feature type="compositionally biased region" description="Basic and acidic residues" evidence="1">
    <location>
        <begin position="89"/>
        <end position="131"/>
    </location>
</feature>
<feature type="compositionally biased region" description="Basic and acidic residues" evidence="1">
    <location>
        <begin position="49"/>
        <end position="63"/>
    </location>
</feature>
<feature type="compositionally biased region" description="Low complexity" evidence="1">
    <location>
        <begin position="153"/>
        <end position="172"/>
    </location>
</feature>
<proteinExistence type="predicted"/>
<feature type="non-terminal residue" evidence="2">
    <location>
        <position position="1"/>
    </location>
</feature>
<reference evidence="2" key="1">
    <citation type="submission" date="2020-02" db="EMBL/GenBank/DDBJ databases">
        <authorList>
            <person name="Meier V. D."/>
        </authorList>
    </citation>
    <scope>NUCLEOTIDE SEQUENCE</scope>
    <source>
        <strain evidence="2">AVDCRST_MAG11</strain>
    </source>
</reference>
<gene>
    <name evidence="2" type="ORF">AVDCRST_MAG11-2189</name>
</gene>